<accession>A0A096APM4</accession>
<name>A0A096APM4_9BACT</name>
<evidence type="ECO:0000313" key="3">
    <source>
        <dbReference type="Proteomes" id="UP000029538"/>
    </source>
</evidence>
<evidence type="ECO:0000256" key="1">
    <source>
        <dbReference type="SAM" id="Phobius"/>
    </source>
</evidence>
<sequence length="169" mass="19663">MNIKAMTGKENEKKIPRYKRQLRYLCRQASNGWKLRDRIDQGNQWALENRKTFFALVVGILGFAFATTAISVVYDLTRDKSSDNIDVNINKQENSIEDISPMMNGLRQIEETKKTTKLEFKQVTDKGVSIHRELDSLLAIKDKSHEDSVRIVQDYRQLQRIVNFLKKGK</sequence>
<evidence type="ECO:0000313" key="2">
    <source>
        <dbReference type="EMBL" id="KGF48695.1"/>
    </source>
</evidence>
<gene>
    <name evidence="2" type="ORF">HMPREF0654_08175</name>
</gene>
<dbReference type="Proteomes" id="UP000029538">
    <property type="component" value="Unassembled WGS sequence"/>
</dbReference>
<comment type="caution">
    <text evidence="2">The sequence shown here is derived from an EMBL/GenBank/DDBJ whole genome shotgun (WGS) entry which is preliminary data.</text>
</comment>
<protein>
    <submittedName>
        <fullName evidence="2">Uncharacterized protein</fullName>
    </submittedName>
</protein>
<proteinExistence type="predicted"/>
<keyword evidence="1" id="KW-0472">Membrane</keyword>
<keyword evidence="1" id="KW-0812">Transmembrane</keyword>
<reference evidence="2 3" key="1">
    <citation type="submission" date="2014-07" db="EMBL/GenBank/DDBJ databases">
        <authorList>
            <person name="McCorrison J."/>
            <person name="Sanka R."/>
            <person name="Torralba M."/>
            <person name="Gillis M."/>
            <person name="Haft D.H."/>
            <person name="Methe B."/>
            <person name="Sutton G."/>
            <person name="Nelson K.E."/>
        </authorList>
    </citation>
    <scope>NUCLEOTIDE SEQUENCE [LARGE SCALE GENOMIC DNA]</scope>
    <source>
        <strain evidence="2 3">DNF00882</strain>
    </source>
</reference>
<organism evidence="2 3">
    <name type="scientific">Prevotella disiens DNF00882</name>
    <dbReference type="NCBI Taxonomy" id="1401075"/>
    <lineage>
        <taxon>Bacteria</taxon>
        <taxon>Pseudomonadati</taxon>
        <taxon>Bacteroidota</taxon>
        <taxon>Bacteroidia</taxon>
        <taxon>Bacteroidales</taxon>
        <taxon>Prevotellaceae</taxon>
        <taxon>Prevotella</taxon>
    </lineage>
</organism>
<dbReference type="AlphaFoldDB" id="A0A096APM4"/>
<feature type="transmembrane region" description="Helical" evidence="1">
    <location>
        <begin position="53"/>
        <end position="74"/>
    </location>
</feature>
<dbReference type="EMBL" id="JRNR01000080">
    <property type="protein sequence ID" value="KGF48695.1"/>
    <property type="molecule type" value="Genomic_DNA"/>
</dbReference>
<keyword evidence="1" id="KW-1133">Transmembrane helix</keyword>